<keyword evidence="3" id="KW-1185">Reference proteome</keyword>
<sequence>MITLTATAAQEIRRLQATQTPSTPSPPLPLRLQVKPGGCASFYYDLSFSSTQDGDQRYESQGIEICVDPESDRHLQDLRLDYSEDLMGGGFRFHNPNAANTCGCGHSFSPSS</sequence>
<dbReference type="InterPro" id="IPR017870">
    <property type="entry name" value="FeS_cluster_insertion_CS"/>
</dbReference>
<protein>
    <submittedName>
        <fullName evidence="2">Iron-sulfur cluster assembly accessory protein</fullName>
    </submittedName>
</protein>
<dbReference type="InterPro" id="IPR016092">
    <property type="entry name" value="ATAP"/>
</dbReference>
<dbReference type="PANTHER" id="PTHR47265">
    <property type="entry name" value="IRON-SULFUR ASSEMBLY PROTEIN ISCA, CHLOROPLASTIC"/>
    <property type="match status" value="1"/>
</dbReference>
<dbReference type="InterPro" id="IPR000361">
    <property type="entry name" value="ATAP_core_dom"/>
</dbReference>
<name>A0ABT3L8T0_9CYAN</name>
<feature type="domain" description="Core" evidence="1">
    <location>
        <begin position="2"/>
        <end position="105"/>
    </location>
</feature>
<dbReference type="Pfam" id="PF01521">
    <property type="entry name" value="Fe-S_biosyn"/>
    <property type="match status" value="1"/>
</dbReference>
<comment type="caution">
    <text evidence="2">The sequence shown here is derived from an EMBL/GenBank/DDBJ whole genome shotgun (WGS) entry which is preliminary data.</text>
</comment>
<dbReference type="NCBIfam" id="TIGR00049">
    <property type="entry name" value="iron-sulfur cluster assembly accessory protein"/>
    <property type="match status" value="1"/>
</dbReference>
<dbReference type="RefSeq" id="WP_265265797.1">
    <property type="nucleotide sequence ID" value="NZ_JAIHOM010000097.1"/>
</dbReference>
<evidence type="ECO:0000313" key="3">
    <source>
        <dbReference type="Proteomes" id="UP001526426"/>
    </source>
</evidence>
<organism evidence="2 3">
    <name type="scientific">Spirulina subsalsa FACHB-351</name>
    <dbReference type="NCBI Taxonomy" id="234711"/>
    <lineage>
        <taxon>Bacteria</taxon>
        <taxon>Bacillati</taxon>
        <taxon>Cyanobacteriota</taxon>
        <taxon>Cyanophyceae</taxon>
        <taxon>Spirulinales</taxon>
        <taxon>Spirulinaceae</taxon>
        <taxon>Spirulina</taxon>
    </lineage>
</organism>
<reference evidence="2 3" key="1">
    <citation type="submission" date="2021-08" db="EMBL/GenBank/DDBJ databases">
        <title>Draft genome sequence of Spirulina subsalsa with high tolerance to salinity and hype-accumulation of phycocyanin.</title>
        <authorList>
            <person name="Pei H."/>
            <person name="Jiang L."/>
        </authorList>
    </citation>
    <scope>NUCLEOTIDE SEQUENCE [LARGE SCALE GENOMIC DNA]</scope>
    <source>
        <strain evidence="2 3">FACHB-351</strain>
    </source>
</reference>
<dbReference type="EMBL" id="JAIHOM010000097">
    <property type="protein sequence ID" value="MCW6037918.1"/>
    <property type="molecule type" value="Genomic_DNA"/>
</dbReference>
<dbReference type="InterPro" id="IPR035903">
    <property type="entry name" value="HesB-like_dom_sf"/>
</dbReference>
<proteinExistence type="predicted"/>
<dbReference type="Gene3D" id="2.60.300.12">
    <property type="entry name" value="HesB-like domain"/>
    <property type="match status" value="1"/>
</dbReference>
<evidence type="ECO:0000259" key="1">
    <source>
        <dbReference type="Pfam" id="PF01521"/>
    </source>
</evidence>
<dbReference type="SUPFAM" id="SSF89360">
    <property type="entry name" value="HesB-like domain"/>
    <property type="match status" value="1"/>
</dbReference>
<gene>
    <name evidence="2" type="ORF">K4A83_16790</name>
</gene>
<accession>A0ABT3L8T0</accession>
<dbReference type="PANTHER" id="PTHR47265:SF1">
    <property type="entry name" value="IRON-SULFUR ASSEMBLY PROTEIN ISCA, CHLOROPLASTIC"/>
    <property type="match status" value="1"/>
</dbReference>
<evidence type="ECO:0000313" key="2">
    <source>
        <dbReference type="EMBL" id="MCW6037918.1"/>
    </source>
</evidence>
<dbReference type="PROSITE" id="PS01152">
    <property type="entry name" value="HESB"/>
    <property type="match status" value="1"/>
</dbReference>
<dbReference type="Proteomes" id="UP001526426">
    <property type="component" value="Unassembled WGS sequence"/>
</dbReference>
<dbReference type="InterPro" id="IPR031108">
    <property type="entry name" value="IscA_plant_cyanobact"/>
</dbReference>